<organism evidence="1 2">
    <name type="scientific">Mionectes macconnelli</name>
    <name type="common">McConnell's flycatcher</name>
    <dbReference type="NCBI Taxonomy" id="254557"/>
    <lineage>
        <taxon>Eukaryota</taxon>
        <taxon>Metazoa</taxon>
        <taxon>Chordata</taxon>
        <taxon>Craniata</taxon>
        <taxon>Vertebrata</taxon>
        <taxon>Euteleostomi</taxon>
        <taxon>Archelosauria</taxon>
        <taxon>Archosauria</taxon>
        <taxon>Dinosauria</taxon>
        <taxon>Saurischia</taxon>
        <taxon>Theropoda</taxon>
        <taxon>Coelurosauria</taxon>
        <taxon>Aves</taxon>
        <taxon>Neognathae</taxon>
        <taxon>Neoaves</taxon>
        <taxon>Telluraves</taxon>
        <taxon>Australaves</taxon>
        <taxon>Passeriformes</taxon>
        <taxon>Tyrannidae</taxon>
        <taxon>Mionectes</taxon>
    </lineage>
</organism>
<feature type="non-terminal residue" evidence="1">
    <location>
        <position position="1"/>
    </location>
</feature>
<accession>A0A7K5KHL5</accession>
<dbReference type="EMBL" id="VYZC01000898">
    <property type="protein sequence ID" value="NWT05688.1"/>
    <property type="molecule type" value="Genomic_DNA"/>
</dbReference>
<protein>
    <submittedName>
        <fullName evidence="1">ENR1 protein</fullName>
    </submittedName>
</protein>
<evidence type="ECO:0000313" key="1">
    <source>
        <dbReference type="EMBL" id="NWT05688.1"/>
    </source>
</evidence>
<dbReference type="SUPFAM" id="SSF58069">
    <property type="entry name" value="Virus ectodomain"/>
    <property type="match status" value="1"/>
</dbReference>
<sequence length="58" mass="6584">MLNQIVRLQAIIEIISNQTTRSLEFLSRQQTRNKATIYQTQLVLDYLLAGEGGPCGKF</sequence>
<name>A0A7K5KHL5_9TYRA</name>
<feature type="non-terminal residue" evidence="1">
    <location>
        <position position="58"/>
    </location>
</feature>
<evidence type="ECO:0000313" key="2">
    <source>
        <dbReference type="Proteomes" id="UP000525714"/>
    </source>
</evidence>
<gene>
    <name evidence="1" type="primary">Erv31_0</name>
    <name evidence="1" type="ORF">MIOMAC_R15845</name>
</gene>
<dbReference type="Proteomes" id="UP000525714">
    <property type="component" value="Unassembled WGS sequence"/>
</dbReference>
<reference evidence="1 2" key="1">
    <citation type="submission" date="2019-09" db="EMBL/GenBank/DDBJ databases">
        <title>Bird 10,000 Genomes (B10K) Project - Family phase.</title>
        <authorList>
            <person name="Zhang G."/>
        </authorList>
    </citation>
    <scope>NUCLEOTIDE SEQUENCE [LARGE SCALE GENOMIC DNA]</scope>
    <source>
        <strain evidence="1">B10K-DU-003-16</strain>
        <tissue evidence="1">Mixed tissue sample</tissue>
    </source>
</reference>
<keyword evidence="2" id="KW-1185">Reference proteome</keyword>
<proteinExistence type="predicted"/>
<dbReference type="AlphaFoldDB" id="A0A7K5KHL5"/>
<dbReference type="Gene3D" id="1.10.287.210">
    <property type="match status" value="1"/>
</dbReference>
<comment type="caution">
    <text evidence="1">The sequence shown here is derived from an EMBL/GenBank/DDBJ whole genome shotgun (WGS) entry which is preliminary data.</text>
</comment>